<dbReference type="InterPro" id="IPR005311">
    <property type="entry name" value="PBP_dimer"/>
</dbReference>
<reference evidence="8 9" key="1">
    <citation type="submission" date="2018-03" db="EMBL/GenBank/DDBJ databases">
        <title>Genomic Encyclopedia of Type Strains, Phase III (KMG-III): the genomes of soil and plant-associated and newly described type strains.</title>
        <authorList>
            <person name="Whitman W."/>
        </authorList>
    </citation>
    <scope>NUCLEOTIDE SEQUENCE [LARGE SCALE GENOMIC DNA]</scope>
    <source>
        <strain evidence="8 9">CGMCC 1.12259</strain>
    </source>
</reference>
<gene>
    <name evidence="8" type="ORF">B0H99_10235</name>
</gene>
<dbReference type="InterPro" id="IPR036138">
    <property type="entry name" value="PBP_dimer_sf"/>
</dbReference>
<dbReference type="PROSITE" id="PS51257">
    <property type="entry name" value="PROKAR_LIPOPROTEIN"/>
    <property type="match status" value="1"/>
</dbReference>
<evidence type="ECO:0000256" key="3">
    <source>
        <dbReference type="ARBA" id="ARBA00023136"/>
    </source>
</evidence>
<feature type="signal peptide" evidence="4">
    <location>
        <begin position="1"/>
        <end position="24"/>
    </location>
</feature>
<accession>A0A2P8H569</accession>
<keyword evidence="3" id="KW-0472">Membrane</keyword>
<dbReference type="AlphaFoldDB" id="A0A2P8H569"/>
<dbReference type="EMBL" id="PYAT01000002">
    <property type="protein sequence ID" value="PSL41353.1"/>
    <property type="molecule type" value="Genomic_DNA"/>
</dbReference>
<evidence type="ECO:0000256" key="4">
    <source>
        <dbReference type="SAM" id="SignalP"/>
    </source>
</evidence>
<organism evidence="8 9">
    <name type="scientific">Planomicrobium soli</name>
    <dbReference type="NCBI Taxonomy" id="1176648"/>
    <lineage>
        <taxon>Bacteria</taxon>
        <taxon>Bacillati</taxon>
        <taxon>Bacillota</taxon>
        <taxon>Bacilli</taxon>
        <taxon>Bacillales</taxon>
        <taxon>Caryophanaceae</taxon>
        <taxon>Planomicrobium</taxon>
    </lineage>
</organism>
<protein>
    <submittedName>
        <fullName evidence="8">Penicillin-binding protein</fullName>
    </submittedName>
</protein>
<dbReference type="GO" id="GO:0071972">
    <property type="term" value="F:peptidoglycan L,D-transpeptidase activity"/>
    <property type="evidence" value="ECO:0007669"/>
    <property type="project" value="TreeGrafter"/>
</dbReference>
<dbReference type="Proteomes" id="UP000242682">
    <property type="component" value="Unassembled WGS sequence"/>
</dbReference>
<dbReference type="GO" id="GO:0005886">
    <property type="term" value="C:plasma membrane"/>
    <property type="evidence" value="ECO:0007669"/>
    <property type="project" value="TreeGrafter"/>
</dbReference>
<dbReference type="Gene3D" id="3.90.1310.10">
    <property type="entry name" value="Penicillin-binding protein 2a (Domain 2)"/>
    <property type="match status" value="1"/>
</dbReference>
<evidence type="ECO:0000259" key="5">
    <source>
        <dbReference type="Pfam" id="PF00905"/>
    </source>
</evidence>
<feature type="domain" description="Penicillin-binding protein transpeptidase" evidence="5">
    <location>
        <begin position="357"/>
        <end position="666"/>
    </location>
</feature>
<comment type="similarity">
    <text evidence="2">Belongs to the transpeptidase family.</text>
</comment>
<dbReference type="Pfam" id="PF05223">
    <property type="entry name" value="MecA_N"/>
    <property type="match status" value="1"/>
</dbReference>
<dbReference type="InterPro" id="IPR012338">
    <property type="entry name" value="Beta-lactam/transpept-like"/>
</dbReference>
<dbReference type="Pfam" id="PF00905">
    <property type="entry name" value="Transpeptidase"/>
    <property type="match status" value="1"/>
</dbReference>
<comment type="caution">
    <text evidence="8">The sequence shown here is derived from an EMBL/GenBank/DDBJ whole genome shotgun (WGS) entry which is preliminary data.</text>
</comment>
<feature type="domain" description="NTF2-like N-terminal transpeptidase" evidence="7">
    <location>
        <begin position="25"/>
        <end position="148"/>
    </location>
</feature>
<dbReference type="Gene3D" id="3.10.450.100">
    <property type="entry name" value="NTF2-like, domain 1"/>
    <property type="match status" value="1"/>
</dbReference>
<evidence type="ECO:0000313" key="8">
    <source>
        <dbReference type="EMBL" id="PSL41353.1"/>
    </source>
</evidence>
<dbReference type="GO" id="GO:0046677">
    <property type="term" value="P:response to antibiotic"/>
    <property type="evidence" value="ECO:0007669"/>
    <property type="project" value="InterPro"/>
</dbReference>
<dbReference type="InterPro" id="IPR001460">
    <property type="entry name" value="PCN-bd_Tpept"/>
</dbReference>
<comment type="subcellular location">
    <subcellularLocation>
        <location evidence="1">Membrane</location>
    </subcellularLocation>
</comment>
<dbReference type="SUPFAM" id="SSF54427">
    <property type="entry name" value="NTF2-like"/>
    <property type="match status" value="1"/>
</dbReference>
<dbReference type="GO" id="GO:0071555">
    <property type="term" value="P:cell wall organization"/>
    <property type="evidence" value="ECO:0007669"/>
    <property type="project" value="TreeGrafter"/>
</dbReference>
<proteinExistence type="inferred from homology"/>
<feature type="domain" description="Penicillin-binding protein dimerisation" evidence="6">
    <location>
        <begin position="156"/>
        <end position="318"/>
    </location>
</feature>
<evidence type="ECO:0000259" key="7">
    <source>
        <dbReference type="Pfam" id="PF05223"/>
    </source>
</evidence>
<dbReference type="OrthoDB" id="9766847at2"/>
<name>A0A2P8H569_9BACL</name>
<dbReference type="Gene3D" id="3.30.1390.30">
    <property type="entry name" value="Penicillin-binding protein 2a, domain 3"/>
    <property type="match status" value="1"/>
</dbReference>
<sequence>MNKRLLGVFSLLCLFLLGACQQQATPEDRLKEYIGQWNDGNFAEMYSAYLNQGTKDAYSTEEFVERQEKLQADLGIENVEVSYTKPAEDTDWDTEQPADFPIQVKMETLAGPVEFEKTLTLLHETQEEEEGWFVEWDPSFIFPQLEAGDNIRISRTEAARGEIVDRNNNGIAVNGSGFDIGIVPESFTDESKKEELADLLGITTDFIDKQLAQSWVQPHYFVPIAKAAKTEKEVLEKTDEIPGVAHQGTDMREYPYGQALSHLSGYIGAITAEQLEERKADGYTANDFIGRQGLEALLEDRLRGRDGLKIYIEKPAEGAEPITVAEQPAVDGETVKLTIDAELQKTTYEAMEGEPGTSAAVDPKTGQTLALVSSPGFDPNEFMLGISGDRYKELQEDPRNPMFNRFTAGYAPGSTIKPVTAAIGMEAGTLDPSEGLEINGKTWQKDESWGDYRITRLHPEAPNPIDLNKALVYSDNIYFARQALDMGKDTFADGLKQFGFEEEMPYSYGMKKPQISNEGTIGSEGQLSDTSFGQGQMLTNILHLASIYEPLVNDGTMYKPTLFLDEEDKQVWKDGLVSAENAKIIRQGMRNVVVDGYAKSANLKSVPLAGKTGTAELKASKDEEGAQNGFFVAYNSENPEFIIAMMIEGVEDNGGSDYVAGFVAKVFKE</sequence>
<evidence type="ECO:0000256" key="1">
    <source>
        <dbReference type="ARBA" id="ARBA00004370"/>
    </source>
</evidence>
<dbReference type="GO" id="GO:0008658">
    <property type="term" value="F:penicillin binding"/>
    <property type="evidence" value="ECO:0007669"/>
    <property type="project" value="InterPro"/>
</dbReference>
<evidence type="ECO:0000313" key="9">
    <source>
        <dbReference type="Proteomes" id="UP000242682"/>
    </source>
</evidence>
<dbReference type="InterPro" id="IPR050515">
    <property type="entry name" value="Beta-lactam/transpept"/>
</dbReference>
<dbReference type="RefSeq" id="WP_106532051.1">
    <property type="nucleotide sequence ID" value="NZ_PYAT01000002.1"/>
</dbReference>
<dbReference type="SUPFAM" id="SSF56601">
    <property type="entry name" value="beta-lactamase/transpeptidase-like"/>
    <property type="match status" value="1"/>
</dbReference>
<evidence type="ECO:0000259" key="6">
    <source>
        <dbReference type="Pfam" id="PF03717"/>
    </source>
</evidence>
<dbReference type="SUPFAM" id="SSF56519">
    <property type="entry name" value="Penicillin binding protein dimerisation domain"/>
    <property type="match status" value="1"/>
</dbReference>
<dbReference type="Gene3D" id="3.40.710.10">
    <property type="entry name" value="DD-peptidase/beta-lactamase superfamily"/>
    <property type="match status" value="1"/>
</dbReference>
<dbReference type="Pfam" id="PF03717">
    <property type="entry name" value="PBP_dimer"/>
    <property type="match status" value="1"/>
</dbReference>
<feature type="chain" id="PRO_5015105882" evidence="4">
    <location>
        <begin position="25"/>
        <end position="669"/>
    </location>
</feature>
<dbReference type="InterPro" id="IPR007887">
    <property type="entry name" value="MecA_N"/>
</dbReference>
<dbReference type="InterPro" id="IPR032710">
    <property type="entry name" value="NTF2-like_dom_sf"/>
</dbReference>
<dbReference type="PANTHER" id="PTHR30627:SF25">
    <property type="entry name" value="PENICILLIN-BINDING PROTEIN 3"/>
    <property type="match status" value="1"/>
</dbReference>
<dbReference type="PANTHER" id="PTHR30627">
    <property type="entry name" value="PEPTIDOGLYCAN D,D-TRANSPEPTIDASE"/>
    <property type="match status" value="1"/>
</dbReference>
<keyword evidence="9" id="KW-1185">Reference proteome</keyword>
<evidence type="ECO:0000256" key="2">
    <source>
        <dbReference type="ARBA" id="ARBA00007171"/>
    </source>
</evidence>
<keyword evidence="4" id="KW-0732">Signal</keyword>